<evidence type="ECO:0000313" key="3">
    <source>
        <dbReference type="Proteomes" id="UP000219559"/>
    </source>
</evidence>
<evidence type="ECO:0000259" key="1">
    <source>
        <dbReference type="PROSITE" id="PS51352"/>
    </source>
</evidence>
<gene>
    <name evidence="2" type="ORF">B7P33_10490</name>
</gene>
<dbReference type="EMBL" id="NBWU01000004">
    <property type="protein sequence ID" value="PCE63696.1"/>
    <property type="molecule type" value="Genomic_DNA"/>
</dbReference>
<dbReference type="AlphaFoldDB" id="A0A2A4G6T9"/>
<organism evidence="2 3">
    <name type="scientific">Sediminicola luteus</name>
    <dbReference type="NCBI Taxonomy" id="319238"/>
    <lineage>
        <taxon>Bacteria</taxon>
        <taxon>Pseudomonadati</taxon>
        <taxon>Bacteroidota</taxon>
        <taxon>Flavobacteriia</taxon>
        <taxon>Flavobacteriales</taxon>
        <taxon>Flavobacteriaceae</taxon>
        <taxon>Sediminicola</taxon>
    </lineage>
</organism>
<evidence type="ECO:0000313" key="2">
    <source>
        <dbReference type="EMBL" id="PCE63696.1"/>
    </source>
</evidence>
<proteinExistence type="predicted"/>
<reference evidence="2 3" key="1">
    <citation type="submission" date="2017-04" db="EMBL/GenBank/DDBJ databases">
        <title>A new member of the family Flavobacteriaceae isolated from ascidians.</title>
        <authorList>
            <person name="Chen L."/>
        </authorList>
    </citation>
    <scope>NUCLEOTIDE SEQUENCE [LARGE SCALE GENOMIC DNA]</scope>
    <source>
        <strain evidence="2 3">HQA918</strain>
    </source>
</reference>
<sequence length="465" mass="53699">MNKLLLALATIPLFTGCGPQNKENYTFFGGEIVNPTSDYVILYKDEKAVDSCKLDSDNRFQFKFDTLSDGLYSFEHAPEYQYVYLVDGDSLVLRLNTKDFDESLVFDGSGKQINNFLLDMFLEHERELPFVGASFRKDVDAFEKCMDSIRRPKIDHFNEMVKDAEMKEGALKLGLASIDYPLNLYKEKYPHKHKKYTGENVWDSLPKDFYAHRKSLAFDNHDLTYYKPYYDFVKYYIDNLSYASCLKGCSDDSNFKYEHYHFNVHKLNLVDSLVVDGDLRDNLFRSVATQYYINGKGVDAHSYDFLERFQALSANGNHKKEVADLFMALQNMQPGNPVPDLMVENFEGKQVALSNIAGKKDVVFYFWTATQPRHLGNISRKIAQLSEAYPDFEFVGISIRTESDQYKRNVESYGLDAKRNFRSLDYKKAVSTLIIDKLDKGIVVRDGRIDNAFASIHQPFKGQKY</sequence>
<name>A0A2A4G6T9_9FLAO</name>
<dbReference type="PROSITE" id="PS51352">
    <property type="entry name" value="THIOREDOXIN_2"/>
    <property type="match status" value="1"/>
</dbReference>
<comment type="caution">
    <text evidence="2">The sequence shown here is derived from an EMBL/GenBank/DDBJ whole genome shotgun (WGS) entry which is preliminary data.</text>
</comment>
<accession>A0A2A4G6T9</accession>
<dbReference type="SUPFAM" id="SSF52833">
    <property type="entry name" value="Thioredoxin-like"/>
    <property type="match status" value="1"/>
</dbReference>
<dbReference type="Gene3D" id="3.40.30.10">
    <property type="entry name" value="Glutaredoxin"/>
    <property type="match status" value="1"/>
</dbReference>
<keyword evidence="3" id="KW-1185">Reference proteome</keyword>
<feature type="domain" description="Thioredoxin" evidence="1">
    <location>
        <begin position="332"/>
        <end position="465"/>
    </location>
</feature>
<dbReference type="Proteomes" id="UP000219559">
    <property type="component" value="Unassembled WGS sequence"/>
</dbReference>
<dbReference type="OrthoDB" id="1146847at2"/>
<dbReference type="PROSITE" id="PS51257">
    <property type="entry name" value="PROKAR_LIPOPROTEIN"/>
    <property type="match status" value="1"/>
</dbReference>
<dbReference type="InterPro" id="IPR036249">
    <property type="entry name" value="Thioredoxin-like_sf"/>
</dbReference>
<protein>
    <recommendedName>
        <fullName evidence="1">Thioredoxin domain-containing protein</fullName>
    </recommendedName>
</protein>
<dbReference type="InterPro" id="IPR013766">
    <property type="entry name" value="Thioredoxin_domain"/>
</dbReference>
<dbReference type="RefSeq" id="WP_097442412.1">
    <property type="nucleotide sequence ID" value="NZ_NBWU01000004.1"/>
</dbReference>